<dbReference type="RefSeq" id="YP_010103725.1">
    <property type="nucleotide sequence ID" value="NC_055811.1"/>
</dbReference>
<evidence type="ECO:0000313" key="2">
    <source>
        <dbReference type="Proteomes" id="UP000317704"/>
    </source>
</evidence>
<accession>A0A516KR25</accession>
<dbReference type="GeneID" id="65121624"/>
<dbReference type="Pfam" id="PF24596">
    <property type="entry name" value="DUF7620"/>
    <property type="match status" value="1"/>
</dbReference>
<organism evidence="1 2">
    <name type="scientific">Gordonia phage JuJu</name>
    <dbReference type="NCBI Taxonomy" id="2590929"/>
    <lineage>
        <taxon>Viruses</taxon>
        <taxon>Duplodnaviria</taxon>
        <taxon>Heunggongvirae</taxon>
        <taxon>Uroviricota</taxon>
        <taxon>Caudoviricetes</taxon>
        <taxon>Jujuvirus</taxon>
        <taxon>Jujuvirus juju</taxon>
    </lineage>
</organism>
<dbReference type="KEGG" id="vg:65121624"/>
<sequence>MKWLCRKKREREAALTEAAARAREQAGVLVVEAQKTHARALELSEKATEVDQQVRAEIRRNRWTDTLFGVIETGRQ</sequence>
<evidence type="ECO:0000313" key="1">
    <source>
        <dbReference type="EMBL" id="QDP44140.1"/>
    </source>
</evidence>
<gene>
    <name evidence="1" type="primary">24</name>
    <name evidence="1" type="ORF">SEA_JUJU_24</name>
</gene>
<protein>
    <submittedName>
        <fullName evidence="1">Uncharacterized protein</fullName>
    </submittedName>
</protein>
<keyword evidence="2" id="KW-1185">Reference proteome</keyword>
<dbReference type="EMBL" id="MN062704">
    <property type="protein sequence ID" value="QDP44140.1"/>
    <property type="molecule type" value="Genomic_DNA"/>
</dbReference>
<name>A0A516KR25_9CAUD</name>
<reference evidence="1 2" key="1">
    <citation type="submission" date="2019-06" db="EMBL/GenBank/DDBJ databases">
        <authorList>
            <person name="English H.B."/>
            <person name="Fox B.C."/>
            <person name="Houston B.M."/>
            <person name="Koller H.E."/>
            <person name="Salsman M.A."/>
            <person name="Teasley B.R."/>
            <person name="Vandoros E."/>
            <person name="Korey C.A."/>
            <person name="Tolsma S."/>
            <person name="Caruso S.M."/>
            <person name="Garlena R.A."/>
            <person name="Russell D.A."/>
            <person name="Pope W.H."/>
            <person name="Jacobs-Se D."/>
            <person name="Hatfull G.F."/>
        </authorList>
    </citation>
    <scope>NUCLEOTIDE SEQUENCE [LARGE SCALE GENOMIC DNA]</scope>
</reference>
<proteinExistence type="predicted"/>
<dbReference type="InterPro" id="IPR056037">
    <property type="entry name" value="DUF7620"/>
</dbReference>
<dbReference type="Proteomes" id="UP000317704">
    <property type="component" value="Segment"/>
</dbReference>